<gene>
    <name evidence="3" type="ORF">CLEI1391_LOCUS8085</name>
</gene>
<evidence type="ECO:0000313" key="3">
    <source>
        <dbReference type="EMBL" id="CAD8677627.1"/>
    </source>
</evidence>
<dbReference type="PANTHER" id="PTHR31596:SF1">
    <property type="entry name" value="T-CELL ACTIVATION INHIBITOR, MITOCHONDRIAL"/>
    <property type="match status" value="1"/>
</dbReference>
<organism evidence="3">
    <name type="scientific">Chlamydomonas leiostraca</name>
    <dbReference type="NCBI Taxonomy" id="1034604"/>
    <lineage>
        <taxon>Eukaryota</taxon>
        <taxon>Viridiplantae</taxon>
        <taxon>Chlorophyta</taxon>
        <taxon>core chlorophytes</taxon>
        <taxon>Chlorophyceae</taxon>
        <taxon>CS clade</taxon>
        <taxon>Chlamydomonadales</taxon>
        <taxon>Chlamydomonadaceae</taxon>
        <taxon>Chlamydomonas</taxon>
    </lineage>
</organism>
<proteinExistence type="predicted"/>
<dbReference type="AlphaFoldDB" id="A0A7S0WQ56"/>
<dbReference type="EMBL" id="HBFB01014333">
    <property type="protein sequence ID" value="CAD8677627.1"/>
    <property type="molecule type" value="Transcribed_RNA"/>
</dbReference>
<feature type="region of interest" description="Disordered" evidence="1">
    <location>
        <begin position="470"/>
        <end position="526"/>
    </location>
</feature>
<sequence>MDNDARKRVRLIIRQVHPDLFVNNPYERQCNSESLKNLNAYVDELSKGRVPRPTRLEFYTREASTLKKVECQLSASGSLSPLFFAFGLISADELRATDSQSLANDTNLLGWLRDQVLEAVRTAEKHDVLKWHIRRLKNSLEEKFQLAAVQVGAEYAVSLLEQERQVEALKVLEQGLQTVAADKGATSFEGLTVQLYHPSSCPQETSSFVDDQSGTFTMKTAYMKPFVGDDGALHLVADRDSIVEQLLSLDVERARTLTQVSFFWLKRVRDLTPAVTQLLGVRSVWCDTKTEQNSQKFVIWAGYLLEKKDEIAAMLGNRKFSFSVIVHADPQGPLINFHQSSPILNVRSDCPPSHLLEFLVSEGGVLASSAAAEVHVSRQREEALLERVRATFEAKCVIKICMNDKVVEGAMRLLEHADVIKTAVNLKGACIALDDCYEVWDSGFISIPYNFKIQELTGMVRMLQSGQRPDQAASSMAADGSASVDGGAAPVASTSTAQAAAAPPPKASSNGGAAASSSGGGVGGSGGGWGAGDASASHFSGNGNGNGHGVSNGVKAGVANSRQPVAAAATSTVGGSMASPATTAALRERIHHLLKQRTRPAGRVKPMAALPQPAQPPRLPAMQRPTLYQHHASAARSTRLGRL</sequence>
<dbReference type="InterPro" id="IPR027986">
    <property type="entry name" value="TCAIM"/>
</dbReference>
<dbReference type="InterPro" id="IPR028031">
    <property type="entry name" value="DUF4460"/>
</dbReference>
<dbReference type="Pfam" id="PF14687">
    <property type="entry name" value="DUF4460"/>
    <property type="match status" value="1"/>
</dbReference>
<reference evidence="3" key="1">
    <citation type="submission" date="2021-01" db="EMBL/GenBank/DDBJ databases">
        <authorList>
            <person name="Corre E."/>
            <person name="Pelletier E."/>
            <person name="Niang G."/>
            <person name="Scheremetjew M."/>
            <person name="Finn R."/>
            <person name="Kale V."/>
            <person name="Holt S."/>
            <person name="Cochrane G."/>
            <person name="Meng A."/>
            <person name="Brown T."/>
            <person name="Cohen L."/>
        </authorList>
    </citation>
    <scope>NUCLEOTIDE SEQUENCE</scope>
    <source>
        <strain evidence="3">SAG 11-49</strain>
    </source>
</reference>
<evidence type="ECO:0000256" key="1">
    <source>
        <dbReference type="SAM" id="MobiDB-lite"/>
    </source>
</evidence>
<evidence type="ECO:0000259" key="2">
    <source>
        <dbReference type="Pfam" id="PF14687"/>
    </source>
</evidence>
<name>A0A7S0WQ56_9CHLO</name>
<feature type="compositionally biased region" description="Low complexity" evidence="1">
    <location>
        <begin position="472"/>
        <end position="517"/>
    </location>
</feature>
<accession>A0A7S0WQ56</accession>
<feature type="domain" description="DUF4460" evidence="2">
    <location>
        <begin position="4"/>
        <end position="65"/>
    </location>
</feature>
<protein>
    <recommendedName>
        <fullName evidence="2">DUF4460 domain-containing protein</fullName>
    </recommendedName>
</protein>
<dbReference type="GO" id="GO:0005739">
    <property type="term" value="C:mitochondrion"/>
    <property type="evidence" value="ECO:0007669"/>
    <property type="project" value="TreeGrafter"/>
</dbReference>
<dbReference type="PANTHER" id="PTHR31596">
    <property type="entry name" value="T-CELL ACTIVATION INHIBITOR, MITOCHONDRIAL"/>
    <property type="match status" value="1"/>
</dbReference>